<dbReference type="EMBL" id="JAVRHQ010000001">
    <property type="protein sequence ID" value="MDT0641652.1"/>
    <property type="molecule type" value="Genomic_DNA"/>
</dbReference>
<name>A0ABU3C658_9FLAO</name>
<dbReference type="SMART" id="SM01034">
    <property type="entry name" value="BLUF"/>
    <property type="match status" value="1"/>
</dbReference>
<evidence type="ECO:0000313" key="3">
    <source>
        <dbReference type="Proteomes" id="UP001262889"/>
    </source>
</evidence>
<dbReference type="Proteomes" id="UP001262889">
    <property type="component" value="Unassembled WGS sequence"/>
</dbReference>
<feature type="domain" description="BLUF" evidence="1">
    <location>
        <begin position="11"/>
        <end position="102"/>
    </location>
</feature>
<evidence type="ECO:0000313" key="2">
    <source>
        <dbReference type="EMBL" id="MDT0641652.1"/>
    </source>
</evidence>
<proteinExistence type="predicted"/>
<keyword evidence="3" id="KW-1185">Reference proteome</keyword>
<reference evidence="2 3" key="1">
    <citation type="submission" date="2023-09" db="EMBL/GenBank/DDBJ databases">
        <authorList>
            <person name="Rey-Velasco X."/>
        </authorList>
    </citation>
    <scope>NUCLEOTIDE SEQUENCE [LARGE SCALE GENOMIC DNA]</scope>
    <source>
        <strain evidence="2 3">F363</strain>
    </source>
</reference>
<dbReference type="InterPro" id="IPR007024">
    <property type="entry name" value="BLUF_domain"/>
</dbReference>
<dbReference type="InterPro" id="IPR036046">
    <property type="entry name" value="Acylphosphatase-like_dom_sf"/>
</dbReference>
<evidence type="ECO:0000259" key="1">
    <source>
        <dbReference type="PROSITE" id="PS50925"/>
    </source>
</evidence>
<sequence length="144" mass="16649">MFFNINTFKMRHAISYVSTARRELSSQEVEEILKISEINNNNNNITGLLLFSEGNFFQVLEGEEHSISDLYEKIKQDKSHHSIIKIFEKPINKESFEEYSCKFLSSEVGYEGKAIDRYLENIKSLDNSTQKAIKNLLGSFIAKN</sequence>
<dbReference type="Pfam" id="PF04940">
    <property type="entry name" value="BLUF"/>
    <property type="match status" value="1"/>
</dbReference>
<organism evidence="2 3">
    <name type="scientific">Autumnicola tepida</name>
    <dbReference type="NCBI Taxonomy" id="3075595"/>
    <lineage>
        <taxon>Bacteria</taxon>
        <taxon>Pseudomonadati</taxon>
        <taxon>Bacteroidota</taxon>
        <taxon>Flavobacteriia</taxon>
        <taxon>Flavobacteriales</taxon>
        <taxon>Flavobacteriaceae</taxon>
        <taxon>Autumnicola</taxon>
    </lineage>
</organism>
<dbReference type="RefSeq" id="WP_311533355.1">
    <property type="nucleotide sequence ID" value="NZ_JAVRHQ010000001.1"/>
</dbReference>
<dbReference type="Gene3D" id="3.30.70.100">
    <property type="match status" value="1"/>
</dbReference>
<protein>
    <submittedName>
        <fullName evidence="2">BLUF domain-containing protein</fullName>
    </submittedName>
</protein>
<accession>A0ABU3C658</accession>
<gene>
    <name evidence="2" type="ORF">RM553_02295</name>
</gene>
<dbReference type="PROSITE" id="PS50925">
    <property type="entry name" value="BLUF"/>
    <property type="match status" value="1"/>
</dbReference>
<comment type="caution">
    <text evidence="2">The sequence shown here is derived from an EMBL/GenBank/DDBJ whole genome shotgun (WGS) entry which is preliminary data.</text>
</comment>
<dbReference type="SUPFAM" id="SSF54975">
    <property type="entry name" value="Acylphosphatase/BLUF domain-like"/>
    <property type="match status" value="1"/>
</dbReference>